<keyword evidence="2" id="KW-0677">Repeat</keyword>
<dbReference type="Proteomes" id="UP000305948">
    <property type="component" value="Unassembled WGS sequence"/>
</dbReference>
<gene>
    <name evidence="10" type="ORF">OE88DRAFT_371073</name>
</gene>
<feature type="compositionally biased region" description="Polar residues" evidence="8">
    <location>
        <begin position="206"/>
        <end position="217"/>
    </location>
</feature>
<dbReference type="SUPFAM" id="SSF57667">
    <property type="entry name" value="beta-beta-alpha zinc fingers"/>
    <property type="match status" value="1"/>
</dbReference>
<feature type="compositionally biased region" description="Polar residues" evidence="8">
    <location>
        <begin position="277"/>
        <end position="286"/>
    </location>
</feature>
<keyword evidence="4" id="KW-0862">Zinc</keyword>
<feature type="compositionally biased region" description="Basic and acidic residues" evidence="8">
    <location>
        <begin position="357"/>
        <end position="367"/>
    </location>
</feature>
<proteinExistence type="predicted"/>
<evidence type="ECO:0000256" key="2">
    <source>
        <dbReference type="ARBA" id="ARBA00022737"/>
    </source>
</evidence>
<evidence type="ECO:0000256" key="4">
    <source>
        <dbReference type="ARBA" id="ARBA00022833"/>
    </source>
</evidence>
<feature type="compositionally biased region" description="Basic residues" evidence="8">
    <location>
        <begin position="422"/>
        <end position="432"/>
    </location>
</feature>
<reference evidence="10 11" key="1">
    <citation type="journal article" date="2019" name="Nat. Ecol. Evol.">
        <title>Megaphylogeny resolves global patterns of mushroom evolution.</title>
        <authorList>
            <person name="Varga T."/>
            <person name="Krizsan K."/>
            <person name="Foldi C."/>
            <person name="Dima B."/>
            <person name="Sanchez-Garcia M."/>
            <person name="Sanchez-Ramirez S."/>
            <person name="Szollosi G.J."/>
            <person name="Szarkandi J.G."/>
            <person name="Papp V."/>
            <person name="Albert L."/>
            <person name="Andreopoulos W."/>
            <person name="Angelini C."/>
            <person name="Antonin V."/>
            <person name="Barry K.W."/>
            <person name="Bougher N.L."/>
            <person name="Buchanan P."/>
            <person name="Buyck B."/>
            <person name="Bense V."/>
            <person name="Catcheside P."/>
            <person name="Chovatia M."/>
            <person name="Cooper J."/>
            <person name="Damon W."/>
            <person name="Desjardin D."/>
            <person name="Finy P."/>
            <person name="Geml J."/>
            <person name="Haridas S."/>
            <person name="Hughes K."/>
            <person name="Justo A."/>
            <person name="Karasinski D."/>
            <person name="Kautmanova I."/>
            <person name="Kiss B."/>
            <person name="Kocsube S."/>
            <person name="Kotiranta H."/>
            <person name="LaButti K.M."/>
            <person name="Lechner B.E."/>
            <person name="Liimatainen K."/>
            <person name="Lipzen A."/>
            <person name="Lukacs Z."/>
            <person name="Mihaltcheva S."/>
            <person name="Morgado L.N."/>
            <person name="Niskanen T."/>
            <person name="Noordeloos M.E."/>
            <person name="Ohm R.A."/>
            <person name="Ortiz-Santana B."/>
            <person name="Ovrebo C."/>
            <person name="Racz N."/>
            <person name="Riley R."/>
            <person name="Savchenko A."/>
            <person name="Shiryaev A."/>
            <person name="Soop K."/>
            <person name="Spirin V."/>
            <person name="Szebenyi C."/>
            <person name="Tomsovsky M."/>
            <person name="Tulloss R.E."/>
            <person name="Uehling J."/>
            <person name="Grigoriev I.V."/>
            <person name="Vagvolgyi C."/>
            <person name="Papp T."/>
            <person name="Martin F.M."/>
            <person name="Miettinen O."/>
            <person name="Hibbett D.S."/>
            <person name="Nagy L.G."/>
        </authorList>
    </citation>
    <scope>NUCLEOTIDE SEQUENCE [LARGE SCALE GENOMIC DNA]</scope>
    <source>
        <strain evidence="10 11">OMC1185</strain>
    </source>
</reference>
<protein>
    <recommendedName>
        <fullName evidence="9">C2H2-type domain-containing protein</fullName>
    </recommendedName>
</protein>
<evidence type="ECO:0000256" key="6">
    <source>
        <dbReference type="ARBA" id="ARBA00023163"/>
    </source>
</evidence>
<feature type="domain" description="C2H2-type" evidence="9">
    <location>
        <begin position="402"/>
        <end position="432"/>
    </location>
</feature>
<evidence type="ECO:0000256" key="8">
    <source>
        <dbReference type="SAM" id="MobiDB-lite"/>
    </source>
</evidence>
<dbReference type="GO" id="GO:0000981">
    <property type="term" value="F:DNA-binding transcription factor activity, RNA polymerase II-specific"/>
    <property type="evidence" value="ECO:0007669"/>
    <property type="project" value="TreeGrafter"/>
</dbReference>
<dbReference type="AlphaFoldDB" id="A0A5C3MW21"/>
<feature type="compositionally biased region" description="Polar residues" evidence="8">
    <location>
        <begin position="255"/>
        <end position="266"/>
    </location>
</feature>
<evidence type="ECO:0000256" key="5">
    <source>
        <dbReference type="ARBA" id="ARBA00023015"/>
    </source>
</evidence>
<evidence type="ECO:0000256" key="3">
    <source>
        <dbReference type="ARBA" id="ARBA00022771"/>
    </source>
</evidence>
<evidence type="ECO:0000256" key="1">
    <source>
        <dbReference type="ARBA" id="ARBA00022723"/>
    </source>
</evidence>
<dbReference type="FunFam" id="3.30.160.60:FF:000032">
    <property type="entry name" value="Krueppel-like factor 4"/>
    <property type="match status" value="1"/>
</dbReference>
<dbReference type="GO" id="GO:0008270">
    <property type="term" value="F:zinc ion binding"/>
    <property type="evidence" value="ECO:0007669"/>
    <property type="project" value="UniProtKB-KW"/>
</dbReference>
<dbReference type="Pfam" id="PF00096">
    <property type="entry name" value="zf-C2H2"/>
    <property type="match status" value="2"/>
</dbReference>
<dbReference type="InterPro" id="IPR036236">
    <property type="entry name" value="Znf_C2H2_sf"/>
</dbReference>
<feature type="domain" description="C2H2-type" evidence="9">
    <location>
        <begin position="372"/>
        <end position="401"/>
    </location>
</feature>
<dbReference type="OrthoDB" id="3437960at2759"/>
<dbReference type="PROSITE" id="PS00028">
    <property type="entry name" value="ZINC_FINGER_C2H2_1"/>
    <property type="match status" value="2"/>
</dbReference>
<evidence type="ECO:0000313" key="11">
    <source>
        <dbReference type="Proteomes" id="UP000305948"/>
    </source>
</evidence>
<dbReference type="InterPro" id="IPR013087">
    <property type="entry name" value="Znf_C2H2_type"/>
</dbReference>
<dbReference type="PROSITE" id="PS50157">
    <property type="entry name" value="ZINC_FINGER_C2H2_2"/>
    <property type="match status" value="2"/>
</dbReference>
<keyword evidence="3 7" id="KW-0863">Zinc-finger</keyword>
<organism evidence="10 11">
    <name type="scientific">Heliocybe sulcata</name>
    <dbReference type="NCBI Taxonomy" id="5364"/>
    <lineage>
        <taxon>Eukaryota</taxon>
        <taxon>Fungi</taxon>
        <taxon>Dikarya</taxon>
        <taxon>Basidiomycota</taxon>
        <taxon>Agaricomycotina</taxon>
        <taxon>Agaricomycetes</taxon>
        <taxon>Gloeophyllales</taxon>
        <taxon>Gloeophyllaceae</taxon>
        <taxon>Heliocybe</taxon>
    </lineage>
</organism>
<dbReference type="Gene3D" id="3.30.160.60">
    <property type="entry name" value="Classic Zinc Finger"/>
    <property type="match status" value="2"/>
</dbReference>
<sequence>MDPYHDPTQHNPFYDGAEDPFLLLDDYERENLRRGAAELADHDNDYLAAPRSREQSYVSGPFSQETGGSIAVTIDEAFGPRRLHAEESPFVSPAPRITHNQGSLRPLQTEMSINGRDGHILGWRSDVYASDDGMLSPNITFTPAEGEFLSSPLPSSYTPLSESTSPWLSSSSSETSFLAAGLQNMDLGDTNMGESLRSRDRPFSHFPTTPSLPSQVDHQLDDGRDCTATSSRNLSVNMLTASRSPPTLGHRHSISVPSSQYLSPPTTIDKRGRGHSRSVSQGSPSTSRQSPHRSSPYPSPHASPRISPQPFDEDDIDRLSPTRSFYSFTSTSAESLSSASSVPPPANVQRQQITSRAIKEASESRRTADARYYCEVEGCGQTFTRRSNLIGHYTAHSGERPFPCKELNCDRKFARSSDLSRHLKKVHKKEARKRTEAPT</sequence>
<feature type="compositionally biased region" description="Polar residues" evidence="8">
    <location>
        <begin position="227"/>
        <end position="245"/>
    </location>
</feature>
<dbReference type="GO" id="GO:0000978">
    <property type="term" value="F:RNA polymerase II cis-regulatory region sequence-specific DNA binding"/>
    <property type="evidence" value="ECO:0007669"/>
    <property type="project" value="TreeGrafter"/>
</dbReference>
<keyword evidence="1" id="KW-0479">Metal-binding</keyword>
<keyword evidence="11" id="KW-1185">Reference proteome</keyword>
<dbReference type="SMART" id="SM00355">
    <property type="entry name" value="ZnF_C2H2"/>
    <property type="match status" value="2"/>
</dbReference>
<feature type="compositionally biased region" description="Low complexity" evidence="8">
    <location>
        <begin position="287"/>
        <end position="305"/>
    </location>
</feature>
<evidence type="ECO:0000259" key="9">
    <source>
        <dbReference type="PROSITE" id="PS50157"/>
    </source>
</evidence>
<name>A0A5C3MW21_9AGAM</name>
<feature type="region of interest" description="Disordered" evidence="8">
    <location>
        <begin position="39"/>
        <end position="64"/>
    </location>
</feature>
<dbReference type="EMBL" id="ML213515">
    <property type="protein sequence ID" value="TFK49709.1"/>
    <property type="molecule type" value="Genomic_DNA"/>
</dbReference>
<feature type="compositionally biased region" description="Polar residues" evidence="8">
    <location>
        <begin position="55"/>
        <end position="64"/>
    </location>
</feature>
<dbReference type="STRING" id="5364.A0A5C3MW21"/>
<feature type="region of interest" description="Disordered" evidence="8">
    <location>
        <begin position="185"/>
        <end position="319"/>
    </location>
</feature>
<accession>A0A5C3MW21</accession>
<keyword evidence="6" id="KW-0804">Transcription</keyword>
<dbReference type="PANTHER" id="PTHR23235">
    <property type="entry name" value="KRUEPPEL-LIKE TRANSCRIPTION FACTOR"/>
    <property type="match status" value="1"/>
</dbReference>
<feature type="region of interest" description="Disordered" evidence="8">
    <location>
        <begin position="334"/>
        <end position="367"/>
    </location>
</feature>
<keyword evidence="5" id="KW-0805">Transcription regulation</keyword>
<dbReference type="PANTHER" id="PTHR23235:SF120">
    <property type="entry name" value="KRUPPEL-LIKE FACTOR 15"/>
    <property type="match status" value="1"/>
</dbReference>
<evidence type="ECO:0000256" key="7">
    <source>
        <dbReference type="PROSITE-ProRule" id="PRU00042"/>
    </source>
</evidence>
<feature type="region of interest" description="Disordered" evidence="8">
    <location>
        <begin position="420"/>
        <end position="439"/>
    </location>
</feature>
<evidence type="ECO:0000313" key="10">
    <source>
        <dbReference type="EMBL" id="TFK49709.1"/>
    </source>
</evidence>